<feature type="region of interest" description="Disordered" evidence="3">
    <location>
        <begin position="462"/>
        <end position="493"/>
    </location>
</feature>
<dbReference type="PROSITE" id="PS00463">
    <property type="entry name" value="ZN2_CY6_FUNGAL_1"/>
    <property type="match status" value="1"/>
</dbReference>
<evidence type="ECO:0000256" key="1">
    <source>
        <dbReference type="ARBA" id="ARBA00022723"/>
    </source>
</evidence>
<evidence type="ECO:0000259" key="4">
    <source>
        <dbReference type="PROSITE" id="PS50048"/>
    </source>
</evidence>
<dbReference type="OrthoDB" id="2428527at2759"/>
<dbReference type="InterPro" id="IPR001138">
    <property type="entry name" value="Zn2Cys6_DnaBD"/>
</dbReference>
<feature type="region of interest" description="Disordered" evidence="3">
    <location>
        <begin position="1"/>
        <end position="40"/>
    </location>
</feature>
<proteinExistence type="predicted"/>
<dbReference type="EMBL" id="VDMD01000003">
    <property type="protein sequence ID" value="TRM66722.1"/>
    <property type="molecule type" value="Genomic_DNA"/>
</dbReference>
<dbReference type="SUPFAM" id="SSF57701">
    <property type="entry name" value="Zn2/Cys6 DNA-binding domain"/>
    <property type="match status" value="1"/>
</dbReference>
<dbReference type="PROSITE" id="PS50048">
    <property type="entry name" value="ZN2_CY6_FUNGAL_2"/>
    <property type="match status" value="1"/>
</dbReference>
<keyword evidence="2" id="KW-0539">Nucleus</keyword>
<accession>A0A550CPJ0</accession>
<gene>
    <name evidence="5" type="ORF">BD626DRAFT_396873</name>
</gene>
<dbReference type="InterPro" id="IPR036864">
    <property type="entry name" value="Zn2-C6_fun-type_DNA-bd_sf"/>
</dbReference>
<dbReference type="AlphaFoldDB" id="A0A550CPJ0"/>
<dbReference type="Proteomes" id="UP000320762">
    <property type="component" value="Unassembled WGS sequence"/>
</dbReference>
<feature type="compositionally biased region" description="Polar residues" evidence="3">
    <location>
        <begin position="241"/>
        <end position="266"/>
    </location>
</feature>
<dbReference type="Pfam" id="PF00172">
    <property type="entry name" value="Zn_clus"/>
    <property type="match status" value="1"/>
</dbReference>
<dbReference type="PANTHER" id="PTHR47783:SF1">
    <property type="entry name" value="ZN(II)2CYS6 TRANSCRIPTION FACTOR (EUROFUNG)"/>
    <property type="match status" value="1"/>
</dbReference>
<name>A0A550CPJ0_9AGAR</name>
<feature type="compositionally biased region" description="Basic and acidic residues" evidence="3">
    <location>
        <begin position="87"/>
        <end position="99"/>
    </location>
</feature>
<reference evidence="5 6" key="1">
    <citation type="journal article" date="2019" name="New Phytol.">
        <title>Comparative genomics reveals unique wood-decay strategies and fruiting body development in the Schizophyllaceae.</title>
        <authorList>
            <person name="Almasi E."/>
            <person name="Sahu N."/>
            <person name="Krizsan K."/>
            <person name="Balint B."/>
            <person name="Kovacs G.M."/>
            <person name="Kiss B."/>
            <person name="Cseklye J."/>
            <person name="Drula E."/>
            <person name="Henrissat B."/>
            <person name="Nagy I."/>
            <person name="Chovatia M."/>
            <person name="Adam C."/>
            <person name="LaButti K."/>
            <person name="Lipzen A."/>
            <person name="Riley R."/>
            <person name="Grigoriev I.V."/>
            <person name="Nagy L.G."/>
        </authorList>
    </citation>
    <scope>NUCLEOTIDE SEQUENCE [LARGE SCALE GENOMIC DNA]</scope>
    <source>
        <strain evidence="5 6">NL-1724</strain>
    </source>
</reference>
<evidence type="ECO:0000256" key="3">
    <source>
        <dbReference type="SAM" id="MobiDB-lite"/>
    </source>
</evidence>
<evidence type="ECO:0000313" key="6">
    <source>
        <dbReference type="Proteomes" id="UP000320762"/>
    </source>
</evidence>
<keyword evidence="1" id="KW-0479">Metal-binding</keyword>
<organism evidence="5 6">
    <name type="scientific">Schizophyllum amplum</name>
    <dbReference type="NCBI Taxonomy" id="97359"/>
    <lineage>
        <taxon>Eukaryota</taxon>
        <taxon>Fungi</taxon>
        <taxon>Dikarya</taxon>
        <taxon>Basidiomycota</taxon>
        <taxon>Agaricomycotina</taxon>
        <taxon>Agaricomycetes</taxon>
        <taxon>Agaricomycetidae</taxon>
        <taxon>Agaricales</taxon>
        <taxon>Schizophyllaceae</taxon>
        <taxon>Schizophyllum</taxon>
    </lineage>
</organism>
<dbReference type="GO" id="GO:0000981">
    <property type="term" value="F:DNA-binding transcription factor activity, RNA polymerase II-specific"/>
    <property type="evidence" value="ECO:0007669"/>
    <property type="project" value="InterPro"/>
</dbReference>
<dbReference type="InterPro" id="IPR007219">
    <property type="entry name" value="XnlR_reg_dom"/>
</dbReference>
<dbReference type="SMART" id="SM00066">
    <property type="entry name" value="GAL4"/>
    <property type="match status" value="1"/>
</dbReference>
<feature type="domain" description="Zn(2)-C6 fungal-type" evidence="4">
    <location>
        <begin position="46"/>
        <end position="76"/>
    </location>
</feature>
<dbReference type="GO" id="GO:0006351">
    <property type="term" value="P:DNA-templated transcription"/>
    <property type="evidence" value="ECO:0007669"/>
    <property type="project" value="InterPro"/>
</dbReference>
<feature type="region of interest" description="Disordered" evidence="3">
    <location>
        <begin position="685"/>
        <end position="710"/>
    </location>
</feature>
<feature type="compositionally biased region" description="Basic and acidic residues" evidence="3">
    <location>
        <begin position="29"/>
        <end position="40"/>
    </location>
</feature>
<dbReference type="CDD" id="cd00067">
    <property type="entry name" value="GAL4"/>
    <property type="match status" value="1"/>
</dbReference>
<dbReference type="Pfam" id="PF04082">
    <property type="entry name" value="Fungal_trans"/>
    <property type="match status" value="1"/>
</dbReference>
<dbReference type="STRING" id="97359.A0A550CPJ0"/>
<feature type="region of interest" description="Disordered" evidence="3">
    <location>
        <begin position="240"/>
        <end position="284"/>
    </location>
</feature>
<dbReference type="GO" id="GO:0008270">
    <property type="term" value="F:zinc ion binding"/>
    <property type="evidence" value="ECO:0007669"/>
    <property type="project" value="InterPro"/>
</dbReference>
<sequence length="854" mass="93905">MASASPHQQASPESPIGDSPATNNSAETRNTDKDAQATAEKRVRLACHRCRAKRARCSGDRPICRACEKANEECTWPSGRKRKRTRREMEAEERREREVASASSMVDHAFFAPPKPAHEQSSIWNLPHPASQQHPLHNGGVPPLGGDHSWQFATPLPQSTYVWPPSHPQGSDHASPVGMFNDTPSPDHQRTEQIVRALESQYAFIDGDPSRNEELELYYYRLSGSTAIHPGINRISLKLQPRQQSTAPAPVTDSASTYSTPTHPFSSTTLPHSPQLPPPPQDMFDSTGLPLPHIYLPLLDTFFRTMGCHFPSIRRKRMEERLETGTMSAFLLNCICAMSARFYPPAGTDSPTKACAPFITKAQELIIPLLHLPTTDSVTGLLLLAWANFGQNSESGLWQYSGMAIRMALDLGLHEITELYESWAHVVRVRTLFWSLFVTDRILSFSTGRPVSISEDIIEIPLPTDEDLGPDPIPDSDPTRNNANDLGRAHDPARNNNAAAAHMNGSSAHQDSAPKPFPHLVKLMVLCGRIANALNGRRGRSRTLVGPSVNAGVLGDLQGQLVQFYADLPVGMKWSVDAFQQQEARGYGGVFLTLHLWANAVLALVYHPELLTNPSGVETPMSSNMDRSVKLSLASSRTISECLVFADLFASHSYLASPMAVQPIFVACLAFIYDIKLSMLGIPSNQQRDGQDGASASRDDDSTSRNGDFAPTSRNVDLLLTSLARQNLSSMHRAIQRMEHYWAGISYVSSVLDQKAQGLIEFSPQMSTQKKTFISLPDTGLVRRFTGTHLPHNTAAPTETSLRESMAKEQSMNNTCSLDDIFNSYSVGGMFVQPADSFDLESLLSSSGMSMKVP</sequence>
<evidence type="ECO:0000313" key="5">
    <source>
        <dbReference type="EMBL" id="TRM66722.1"/>
    </source>
</evidence>
<dbReference type="SMART" id="SM00906">
    <property type="entry name" value="Fungal_trans"/>
    <property type="match status" value="1"/>
</dbReference>
<keyword evidence="6" id="KW-1185">Reference proteome</keyword>
<dbReference type="Gene3D" id="4.10.240.10">
    <property type="entry name" value="Zn(2)-C6 fungal-type DNA-binding domain"/>
    <property type="match status" value="1"/>
</dbReference>
<protein>
    <submittedName>
        <fullName evidence="5">Fungal-specific transcription factor domain-containing protein</fullName>
    </submittedName>
</protein>
<dbReference type="GO" id="GO:0003677">
    <property type="term" value="F:DNA binding"/>
    <property type="evidence" value="ECO:0007669"/>
    <property type="project" value="InterPro"/>
</dbReference>
<dbReference type="CDD" id="cd12148">
    <property type="entry name" value="fungal_TF_MHR"/>
    <property type="match status" value="1"/>
</dbReference>
<evidence type="ECO:0000256" key="2">
    <source>
        <dbReference type="ARBA" id="ARBA00023242"/>
    </source>
</evidence>
<feature type="compositionally biased region" description="Polar residues" evidence="3">
    <location>
        <begin position="1"/>
        <end position="12"/>
    </location>
</feature>
<comment type="caution">
    <text evidence="5">The sequence shown here is derived from an EMBL/GenBank/DDBJ whole genome shotgun (WGS) entry which is preliminary data.</text>
</comment>
<dbReference type="PANTHER" id="PTHR47783">
    <property type="entry name" value="ZN(II)2CYS6 TRANSCRIPTION FACTOR (EUROFUNG)-RELATED"/>
    <property type="match status" value="1"/>
</dbReference>
<feature type="region of interest" description="Disordered" evidence="3">
    <location>
        <begin position="78"/>
        <end position="101"/>
    </location>
</feature>